<dbReference type="AlphaFoldDB" id="A0A4C1TN17"/>
<name>A0A4C1TN17_EUMVA</name>
<proteinExistence type="predicted"/>
<dbReference type="EMBL" id="BGZK01000073">
    <property type="protein sequence ID" value="GBP15574.1"/>
    <property type="molecule type" value="Genomic_DNA"/>
</dbReference>
<keyword evidence="2" id="KW-1185">Reference proteome</keyword>
<organism evidence="1 2">
    <name type="scientific">Eumeta variegata</name>
    <name type="common">Bagworm moth</name>
    <name type="synonym">Eumeta japonica</name>
    <dbReference type="NCBI Taxonomy" id="151549"/>
    <lineage>
        <taxon>Eukaryota</taxon>
        <taxon>Metazoa</taxon>
        <taxon>Ecdysozoa</taxon>
        <taxon>Arthropoda</taxon>
        <taxon>Hexapoda</taxon>
        <taxon>Insecta</taxon>
        <taxon>Pterygota</taxon>
        <taxon>Neoptera</taxon>
        <taxon>Endopterygota</taxon>
        <taxon>Lepidoptera</taxon>
        <taxon>Glossata</taxon>
        <taxon>Ditrysia</taxon>
        <taxon>Tineoidea</taxon>
        <taxon>Psychidae</taxon>
        <taxon>Oiketicinae</taxon>
        <taxon>Eumeta</taxon>
    </lineage>
</organism>
<gene>
    <name evidence="1" type="ORF">EVAR_5277_1</name>
</gene>
<protein>
    <submittedName>
        <fullName evidence="1">Uncharacterized protein</fullName>
    </submittedName>
</protein>
<accession>A0A4C1TN17</accession>
<sequence>MVNLAAARKRYRSAVEISYLTEYRREVTASAAGPPTSTDDASCTFRQFLGPVDASVVQLDPCLEVDGIVTLNG</sequence>
<reference evidence="1 2" key="1">
    <citation type="journal article" date="2019" name="Commun. Biol.">
        <title>The bagworm genome reveals a unique fibroin gene that provides high tensile strength.</title>
        <authorList>
            <person name="Kono N."/>
            <person name="Nakamura H."/>
            <person name="Ohtoshi R."/>
            <person name="Tomita M."/>
            <person name="Numata K."/>
            <person name="Arakawa K."/>
        </authorList>
    </citation>
    <scope>NUCLEOTIDE SEQUENCE [LARGE SCALE GENOMIC DNA]</scope>
</reference>
<evidence type="ECO:0000313" key="2">
    <source>
        <dbReference type="Proteomes" id="UP000299102"/>
    </source>
</evidence>
<evidence type="ECO:0000313" key="1">
    <source>
        <dbReference type="EMBL" id="GBP15574.1"/>
    </source>
</evidence>
<dbReference type="Proteomes" id="UP000299102">
    <property type="component" value="Unassembled WGS sequence"/>
</dbReference>
<comment type="caution">
    <text evidence="1">The sequence shown here is derived from an EMBL/GenBank/DDBJ whole genome shotgun (WGS) entry which is preliminary data.</text>
</comment>